<evidence type="ECO:0000313" key="2">
    <source>
        <dbReference type="Proteomes" id="UP000468388"/>
    </source>
</evidence>
<name>A0A6N8JAH9_9BACT</name>
<organism evidence="1 2">
    <name type="scientific">Chitinophaga oryziterrae</name>
    <dbReference type="NCBI Taxonomy" id="1031224"/>
    <lineage>
        <taxon>Bacteria</taxon>
        <taxon>Pseudomonadati</taxon>
        <taxon>Bacteroidota</taxon>
        <taxon>Chitinophagia</taxon>
        <taxon>Chitinophagales</taxon>
        <taxon>Chitinophagaceae</taxon>
        <taxon>Chitinophaga</taxon>
    </lineage>
</organism>
<keyword evidence="2" id="KW-1185">Reference proteome</keyword>
<dbReference type="OrthoDB" id="120749at2"/>
<protein>
    <submittedName>
        <fullName evidence="1">Uncharacterized protein</fullName>
    </submittedName>
</protein>
<dbReference type="Proteomes" id="UP000468388">
    <property type="component" value="Unassembled WGS sequence"/>
</dbReference>
<dbReference type="EMBL" id="WRXO01000002">
    <property type="protein sequence ID" value="MVT41102.1"/>
    <property type="molecule type" value="Genomic_DNA"/>
</dbReference>
<accession>A0A6N8JAH9</accession>
<proteinExistence type="predicted"/>
<gene>
    <name evidence="1" type="ORF">GO495_10960</name>
</gene>
<dbReference type="AlphaFoldDB" id="A0A6N8JAH9"/>
<evidence type="ECO:0000313" key="1">
    <source>
        <dbReference type="EMBL" id="MVT41102.1"/>
    </source>
</evidence>
<reference evidence="1 2" key="1">
    <citation type="submission" date="2019-12" db="EMBL/GenBank/DDBJ databases">
        <title>The draft genomic sequence of strain Chitinophaga oryziterrae JCM 16595.</title>
        <authorList>
            <person name="Zhang X."/>
        </authorList>
    </citation>
    <scope>NUCLEOTIDE SEQUENCE [LARGE SCALE GENOMIC DNA]</scope>
    <source>
        <strain evidence="1 2">JCM 16595</strain>
    </source>
</reference>
<sequence>MDVIASNKAIKDGTLSEIMNSTMERVHPEASYFTTIDGCRACIMVFDLHDPSEIPSIAEPFFFSLNAKVEFSPVMNAEDLKKGLEMSAKSVAMAL</sequence>
<comment type="caution">
    <text evidence="1">The sequence shown here is derived from an EMBL/GenBank/DDBJ whole genome shotgun (WGS) entry which is preliminary data.</text>
</comment>